<evidence type="ECO:0000256" key="3">
    <source>
        <dbReference type="ARBA" id="ARBA00011291"/>
    </source>
</evidence>
<organism evidence="14">
    <name type="scientific">Platychile pallida</name>
    <dbReference type="NCBI Taxonomy" id="175620"/>
    <lineage>
        <taxon>Eukaryota</taxon>
        <taxon>Metazoa</taxon>
        <taxon>Ecdysozoa</taxon>
        <taxon>Arthropoda</taxon>
        <taxon>Hexapoda</taxon>
        <taxon>Insecta</taxon>
        <taxon>Pterygota</taxon>
        <taxon>Neoptera</taxon>
        <taxon>Endopterygota</taxon>
        <taxon>Coleoptera</taxon>
        <taxon>Adephaga</taxon>
        <taxon>Caraboidea</taxon>
        <taxon>Carabidae</taxon>
        <taxon>Cicindelinae</taxon>
        <taxon>Megacephalini</taxon>
        <taxon>Platychile</taxon>
    </lineage>
</organism>
<reference evidence="14" key="1">
    <citation type="journal article" date="2017" name="Mol. Phylogenet. Evol.">
        <title>The mitogenome phylogeny of Adephaga (Coleoptera).</title>
        <authorList>
            <person name="Lopez-Lopez A."/>
            <person name="Vogler A.P."/>
        </authorList>
    </citation>
    <scope>NUCLEOTIDE SEQUENCE</scope>
</reference>
<dbReference type="EMBL" id="MF497814">
    <property type="protein sequence ID" value="ASN65902.1"/>
    <property type="molecule type" value="Genomic_DNA"/>
</dbReference>
<gene>
    <name evidence="14" type="primary">atp8</name>
</gene>
<dbReference type="GO" id="GO:0045259">
    <property type="term" value="C:proton-transporting ATP synthase complex"/>
    <property type="evidence" value="ECO:0007669"/>
    <property type="project" value="UniProtKB-KW"/>
</dbReference>
<evidence type="ECO:0000256" key="7">
    <source>
        <dbReference type="ARBA" id="ARBA00022781"/>
    </source>
</evidence>
<proteinExistence type="inferred from homology"/>
<evidence type="ECO:0000313" key="14">
    <source>
        <dbReference type="EMBL" id="ASN65902.1"/>
    </source>
</evidence>
<keyword evidence="4 12" id="KW-0813">Transport</keyword>
<keyword evidence="5 12" id="KW-0138">CF(0)</keyword>
<protein>
    <recommendedName>
        <fullName evidence="12">ATP synthase complex subunit 8</fullName>
    </recommendedName>
</protein>
<feature type="transmembrane region" description="Helical" evidence="13">
    <location>
        <begin position="12"/>
        <end position="32"/>
    </location>
</feature>
<dbReference type="GO" id="GO:0015986">
    <property type="term" value="P:proton motive force-driven ATP synthesis"/>
    <property type="evidence" value="ECO:0007669"/>
    <property type="project" value="InterPro"/>
</dbReference>
<dbReference type="AlphaFoldDB" id="A0A343EYS5"/>
<evidence type="ECO:0000256" key="1">
    <source>
        <dbReference type="ARBA" id="ARBA00004304"/>
    </source>
</evidence>
<evidence type="ECO:0000256" key="8">
    <source>
        <dbReference type="ARBA" id="ARBA00022989"/>
    </source>
</evidence>
<keyword evidence="6 12" id="KW-0812">Transmembrane</keyword>
<comment type="subunit">
    <text evidence="3">F-type ATPases have 2 components, CF(1) - the catalytic core - and CF(0) - the membrane proton channel.</text>
</comment>
<accession>A0A343EYS5</accession>
<evidence type="ECO:0000256" key="5">
    <source>
        <dbReference type="ARBA" id="ARBA00022547"/>
    </source>
</evidence>
<evidence type="ECO:0000256" key="10">
    <source>
        <dbReference type="ARBA" id="ARBA00023128"/>
    </source>
</evidence>
<geneLocation type="mitochondrion" evidence="14"/>
<keyword evidence="9 12" id="KW-0406">Ion transport</keyword>
<keyword evidence="8 13" id="KW-1133">Transmembrane helix</keyword>
<sequence>MPQMAPMNWMFLYMLFILIFMMMNFLNYYIFLIKSPSSFKKLHFFKTLNWKW</sequence>
<dbReference type="Pfam" id="PF00895">
    <property type="entry name" value="ATP-synt_8"/>
    <property type="match status" value="1"/>
</dbReference>
<evidence type="ECO:0000256" key="11">
    <source>
        <dbReference type="ARBA" id="ARBA00023136"/>
    </source>
</evidence>
<dbReference type="InterPro" id="IPR001421">
    <property type="entry name" value="ATP8_metazoa"/>
</dbReference>
<name>A0A343EYS5_9CARA</name>
<keyword evidence="11 13" id="KW-0472">Membrane</keyword>
<evidence type="ECO:0000256" key="13">
    <source>
        <dbReference type="SAM" id="Phobius"/>
    </source>
</evidence>
<keyword evidence="10 12" id="KW-0496">Mitochondrion</keyword>
<comment type="similarity">
    <text evidence="2 12">Belongs to the ATPase protein 8 family.</text>
</comment>
<keyword evidence="7 12" id="KW-0375">Hydrogen ion transport</keyword>
<dbReference type="GO" id="GO:0031966">
    <property type="term" value="C:mitochondrial membrane"/>
    <property type="evidence" value="ECO:0007669"/>
    <property type="project" value="UniProtKB-SubCell"/>
</dbReference>
<evidence type="ECO:0000256" key="12">
    <source>
        <dbReference type="RuleBase" id="RU003661"/>
    </source>
</evidence>
<evidence type="ECO:0000256" key="9">
    <source>
        <dbReference type="ARBA" id="ARBA00023065"/>
    </source>
</evidence>
<evidence type="ECO:0000256" key="6">
    <source>
        <dbReference type="ARBA" id="ARBA00022692"/>
    </source>
</evidence>
<comment type="subcellular location">
    <subcellularLocation>
        <location evidence="1 12">Mitochondrion membrane</location>
        <topology evidence="1 12">Single-pass membrane protein</topology>
    </subcellularLocation>
</comment>
<evidence type="ECO:0000256" key="2">
    <source>
        <dbReference type="ARBA" id="ARBA00008892"/>
    </source>
</evidence>
<evidence type="ECO:0000256" key="4">
    <source>
        <dbReference type="ARBA" id="ARBA00022448"/>
    </source>
</evidence>
<dbReference type="GO" id="GO:0015078">
    <property type="term" value="F:proton transmembrane transporter activity"/>
    <property type="evidence" value="ECO:0007669"/>
    <property type="project" value="InterPro"/>
</dbReference>